<dbReference type="EMBL" id="KL596899">
    <property type="protein sequence ID" value="KER22435.1"/>
    <property type="molecule type" value="Genomic_DNA"/>
</dbReference>
<accession>A0A074ZGR6</accession>
<dbReference type="OrthoDB" id="191995at2759"/>
<dbReference type="STRING" id="6198.A0A074ZGR6"/>
<protein>
    <submittedName>
        <fullName evidence="1">Uncharacterized protein</fullName>
    </submittedName>
</protein>
<gene>
    <name evidence="1" type="ORF">T265_09481</name>
</gene>
<sequence>MSLVFKCAVNTTCYLSTNVMVYQIDRPITSQRRRLSLKMALWLGREVTDRKVRGSNPTSSSRLSLSRLGQHGSIPGLVLSSGGMAVKHRKGAITE</sequence>
<proteinExistence type="predicted"/>
<dbReference type="AlphaFoldDB" id="A0A074ZGR6"/>
<dbReference type="CTD" id="20323650"/>
<keyword evidence="2" id="KW-1185">Reference proteome</keyword>
<organism evidence="1 2">
    <name type="scientific">Opisthorchis viverrini</name>
    <name type="common">Southeast Asian liver fluke</name>
    <dbReference type="NCBI Taxonomy" id="6198"/>
    <lineage>
        <taxon>Eukaryota</taxon>
        <taxon>Metazoa</taxon>
        <taxon>Spiralia</taxon>
        <taxon>Lophotrochozoa</taxon>
        <taxon>Platyhelminthes</taxon>
        <taxon>Trematoda</taxon>
        <taxon>Digenea</taxon>
        <taxon>Opisthorchiida</taxon>
        <taxon>Opisthorchiata</taxon>
        <taxon>Opisthorchiidae</taxon>
        <taxon>Opisthorchis</taxon>
    </lineage>
</organism>
<evidence type="ECO:0000313" key="2">
    <source>
        <dbReference type="Proteomes" id="UP000054324"/>
    </source>
</evidence>
<dbReference type="RefSeq" id="XP_009173825.1">
    <property type="nucleotide sequence ID" value="XM_009175561.1"/>
</dbReference>
<dbReference type="Proteomes" id="UP000054324">
    <property type="component" value="Unassembled WGS sequence"/>
</dbReference>
<name>A0A074ZGR6_OPIVI</name>
<reference evidence="1 2" key="1">
    <citation type="submission" date="2013-11" db="EMBL/GenBank/DDBJ databases">
        <title>Opisthorchis viverrini - life in the bile duct.</title>
        <authorList>
            <person name="Young N.D."/>
            <person name="Nagarajan N."/>
            <person name="Lin S.J."/>
            <person name="Korhonen P.K."/>
            <person name="Jex A.R."/>
            <person name="Hall R.S."/>
            <person name="Safavi-Hemami H."/>
            <person name="Kaewkong W."/>
            <person name="Bertrand D."/>
            <person name="Gao S."/>
            <person name="Seet Q."/>
            <person name="Wongkham S."/>
            <person name="Teh B.T."/>
            <person name="Wongkham C."/>
            <person name="Intapan P.M."/>
            <person name="Maleewong W."/>
            <person name="Yang X."/>
            <person name="Hu M."/>
            <person name="Wang Z."/>
            <person name="Hofmann A."/>
            <person name="Sternberg P.W."/>
            <person name="Tan P."/>
            <person name="Wang J."/>
            <person name="Gasser R.B."/>
        </authorList>
    </citation>
    <scope>NUCLEOTIDE SEQUENCE [LARGE SCALE GENOMIC DNA]</scope>
</reference>
<dbReference type="GeneID" id="20323650"/>
<dbReference type="KEGG" id="ovi:T265_09481"/>
<evidence type="ECO:0000313" key="1">
    <source>
        <dbReference type="EMBL" id="KER22435.1"/>
    </source>
</evidence>